<feature type="non-terminal residue" evidence="1">
    <location>
        <position position="60"/>
    </location>
</feature>
<evidence type="ECO:0000313" key="1">
    <source>
        <dbReference type="EMBL" id="KAA5531599.1"/>
    </source>
</evidence>
<name>A0A5M6CER8_9FLAO</name>
<dbReference type="RefSeq" id="WP_150015104.1">
    <property type="nucleotide sequence ID" value="NZ_VWSG01000025.1"/>
</dbReference>
<proteinExistence type="predicted"/>
<accession>A0A5M6CER8</accession>
<organism evidence="1 2">
    <name type="scientific">Paenimyroides baculatum</name>
    <dbReference type="NCBI Taxonomy" id="2608000"/>
    <lineage>
        <taxon>Bacteria</taxon>
        <taxon>Pseudomonadati</taxon>
        <taxon>Bacteroidota</taxon>
        <taxon>Flavobacteriia</taxon>
        <taxon>Flavobacteriales</taxon>
        <taxon>Flavobacteriaceae</taxon>
        <taxon>Paenimyroides</taxon>
    </lineage>
</organism>
<comment type="caution">
    <text evidence="1">The sequence shown here is derived from an EMBL/GenBank/DDBJ whole genome shotgun (WGS) entry which is preliminary data.</text>
</comment>
<reference evidence="1 2" key="1">
    <citation type="submission" date="2019-09" db="EMBL/GenBank/DDBJ databases">
        <title>Genome sequence and assembly of Flavobacterium sp.</title>
        <authorList>
            <person name="Chhetri G."/>
        </authorList>
    </citation>
    <scope>NUCLEOTIDE SEQUENCE [LARGE SCALE GENOMIC DNA]</scope>
    <source>
        <strain evidence="1 2">SNL9</strain>
    </source>
</reference>
<dbReference type="AlphaFoldDB" id="A0A5M6CER8"/>
<dbReference type="EMBL" id="VWSG01000025">
    <property type="protein sequence ID" value="KAA5531599.1"/>
    <property type="molecule type" value="Genomic_DNA"/>
</dbReference>
<keyword evidence="2" id="KW-1185">Reference proteome</keyword>
<dbReference type="Proteomes" id="UP000325141">
    <property type="component" value="Unassembled WGS sequence"/>
</dbReference>
<protein>
    <submittedName>
        <fullName evidence="1">Uncharacterized protein</fullName>
    </submittedName>
</protein>
<gene>
    <name evidence="1" type="ORF">F0460_16015</name>
</gene>
<sequence length="60" mass="6993">MYILSQQLKSDGFNINTLQQIIERNNGNRSFNTLQYYCIYIVFKHAVICVEGTDYEVEGP</sequence>
<evidence type="ECO:0000313" key="2">
    <source>
        <dbReference type="Proteomes" id="UP000325141"/>
    </source>
</evidence>